<feature type="compositionally biased region" description="Basic and acidic residues" evidence="1">
    <location>
        <begin position="7"/>
        <end position="27"/>
    </location>
</feature>
<proteinExistence type="predicted"/>
<organism evidence="4">
    <name type="scientific">Nippostrongylus brasiliensis</name>
    <name type="common">Rat hookworm</name>
    <dbReference type="NCBI Taxonomy" id="27835"/>
    <lineage>
        <taxon>Eukaryota</taxon>
        <taxon>Metazoa</taxon>
        <taxon>Ecdysozoa</taxon>
        <taxon>Nematoda</taxon>
        <taxon>Chromadorea</taxon>
        <taxon>Rhabditida</taxon>
        <taxon>Rhabditina</taxon>
        <taxon>Rhabditomorpha</taxon>
        <taxon>Strongyloidea</taxon>
        <taxon>Heligmosomidae</taxon>
        <taxon>Nippostrongylus</taxon>
    </lineage>
</organism>
<gene>
    <name evidence="2" type="ORF">NBR_LOCUS3357</name>
</gene>
<evidence type="ECO:0000313" key="3">
    <source>
        <dbReference type="Proteomes" id="UP000271162"/>
    </source>
</evidence>
<dbReference type="EMBL" id="UYSL01004933">
    <property type="protein sequence ID" value="VDL66946.1"/>
    <property type="molecule type" value="Genomic_DNA"/>
</dbReference>
<evidence type="ECO:0000256" key="1">
    <source>
        <dbReference type="SAM" id="MobiDB-lite"/>
    </source>
</evidence>
<keyword evidence="3" id="KW-1185">Reference proteome</keyword>
<accession>A0A0N4XLF4</accession>
<evidence type="ECO:0000313" key="4">
    <source>
        <dbReference type="WBParaSite" id="NBR_0000335601-mRNA-1"/>
    </source>
</evidence>
<reference evidence="2 3" key="2">
    <citation type="submission" date="2018-11" db="EMBL/GenBank/DDBJ databases">
        <authorList>
            <consortium name="Pathogen Informatics"/>
        </authorList>
    </citation>
    <scope>NUCLEOTIDE SEQUENCE [LARGE SCALE GENOMIC DNA]</scope>
</reference>
<name>A0A0N4XLF4_NIPBR</name>
<sequence>MPQRRISWRERRTATPAERDDEHEPPIRHAKSAGCSPLVHRKLKYMSKVNKPSGSGKDNIPGWKSDSKAIVQ</sequence>
<feature type="region of interest" description="Disordered" evidence="1">
    <location>
        <begin position="1"/>
        <end position="72"/>
    </location>
</feature>
<reference evidence="4" key="1">
    <citation type="submission" date="2017-02" db="UniProtKB">
        <authorList>
            <consortium name="WormBaseParasite"/>
        </authorList>
    </citation>
    <scope>IDENTIFICATION</scope>
</reference>
<dbReference type="AlphaFoldDB" id="A0A0N4XLF4"/>
<evidence type="ECO:0000313" key="2">
    <source>
        <dbReference type="EMBL" id="VDL66946.1"/>
    </source>
</evidence>
<protein>
    <submittedName>
        <fullName evidence="2 4">Uncharacterized protein</fullName>
    </submittedName>
</protein>
<dbReference type="WBParaSite" id="NBR_0000335601-mRNA-1">
    <property type="protein sequence ID" value="NBR_0000335601-mRNA-1"/>
    <property type="gene ID" value="NBR_0000335601"/>
</dbReference>
<dbReference type="Proteomes" id="UP000271162">
    <property type="component" value="Unassembled WGS sequence"/>
</dbReference>